<keyword evidence="2" id="KW-1185">Reference proteome</keyword>
<evidence type="ECO:0000313" key="2">
    <source>
        <dbReference type="Proteomes" id="UP000824782"/>
    </source>
</evidence>
<protein>
    <submittedName>
        <fullName evidence="1">Uncharacterized protein</fullName>
    </submittedName>
</protein>
<proteinExistence type="predicted"/>
<reference evidence="1" key="1">
    <citation type="thesis" date="2020" institute="ProQuest LLC" country="789 East Eisenhower Parkway, Ann Arbor, MI, USA">
        <title>Comparative Genomics and Chromosome Evolution.</title>
        <authorList>
            <person name="Mudd A.B."/>
        </authorList>
    </citation>
    <scope>NUCLEOTIDE SEQUENCE</scope>
    <source>
        <strain evidence="1">237g6f4</strain>
        <tissue evidence="1">Blood</tissue>
    </source>
</reference>
<comment type="caution">
    <text evidence="1">The sequence shown here is derived from an EMBL/GenBank/DDBJ whole genome shotgun (WGS) entry which is preliminary data.</text>
</comment>
<dbReference type="AlphaFoldDB" id="A0AAV6Z259"/>
<evidence type="ECO:0000313" key="1">
    <source>
        <dbReference type="EMBL" id="KAG8540043.1"/>
    </source>
</evidence>
<accession>A0AAV6Z259</accession>
<dbReference type="EMBL" id="WNYA01011806">
    <property type="protein sequence ID" value="KAG8540043.1"/>
    <property type="molecule type" value="Genomic_DNA"/>
</dbReference>
<organism evidence="1 2">
    <name type="scientific">Engystomops pustulosus</name>
    <name type="common">Tungara frog</name>
    <name type="synonym">Physalaemus pustulosus</name>
    <dbReference type="NCBI Taxonomy" id="76066"/>
    <lineage>
        <taxon>Eukaryota</taxon>
        <taxon>Metazoa</taxon>
        <taxon>Chordata</taxon>
        <taxon>Craniata</taxon>
        <taxon>Vertebrata</taxon>
        <taxon>Euteleostomi</taxon>
        <taxon>Amphibia</taxon>
        <taxon>Batrachia</taxon>
        <taxon>Anura</taxon>
        <taxon>Neobatrachia</taxon>
        <taxon>Hyloidea</taxon>
        <taxon>Leptodactylidae</taxon>
        <taxon>Leiuperinae</taxon>
        <taxon>Engystomops</taxon>
    </lineage>
</organism>
<dbReference type="Proteomes" id="UP000824782">
    <property type="component" value="Unassembled WGS sequence"/>
</dbReference>
<name>A0AAV6Z259_ENGPU</name>
<sequence>MEGQVSGQGLCLHDDGSPWDLAMLPDLCNDICVCHNLTTLCELQKGTWSSLHISATAKGNLRLSRVGEYKDVLVCADLFSGGQRVDVPVRVVKVLPLLKR</sequence>
<gene>
    <name evidence="1" type="ORF">GDO81_019932</name>
</gene>